<sequence length="245" mass="26824">MVPNTAHGTLHVVGVGPGDPELLTVKAAKTLKAAKVIAHFCKHDKKGHARTIAEPYLAPSVRELRLAYPFTIEVAVEDPEYQRGIQRFYDACAEQLADVLAQGQDVVLLCEGEPFLYGSAMYLFDRLKERFQTVVVPGIAAMNGCWSQAQLPMTHGDDVLCVLPATLPEADLTQWLKQADAAVLMKIGRNMPKVRRALAQSGRMPEARYVERGTQANGFSQPFSDCGDTAPYFSLVLVPGRKGAR</sequence>
<evidence type="ECO:0000256" key="4">
    <source>
        <dbReference type="ARBA" id="ARBA00022603"/>
    </source>
</evidence>
<dbReference type="InterPro" id="IPR035996">
    <property type="entry name" value="4pyrrol_Methylase_sf"/>
</dbReference>
<feature type="domain" description="Tetrapyrrole methylase" evidence="8">
    <location>
        <begin position="9"/>
        <end position="217"/>
    </location>
</feature>
<evidence type="ECO:0000259" key="8">
    <source>
        <dbReference type="Pfam" id="PF00590"/>
    </source>
</evidence>
<dbReference type="Proteomes" id="UP000194639">
    <property type="component" value="Unassembled WGS sequence"/>
</dbReference>
<protein>
    <submittedName>
        <fullName evidence="9">Precorrin-2 C20-methyltransferase</fullName>
        <ecNumber evidence="9">2.1.1.130</ecNumber>
    </submittedName>
</protein>
<keyword evidence="5 9" id="KW-0808">Transferase</keyword>
<dbReference type="PANTHER" id="PTHR43467:SF2">
    <property type="entry name" value="COBALT-PRECORRIN-2 C(20)-METHYLTRANSFERASE"/>
    <property type="match status" value="1"/>
</dbReference>
<dbReference type="Pfam" id="PF00590">
    <property type="entry name" value="TP_methylase"/>
    <property type="match status" value="1"/>
</dbReference>
<reference evidence="9 10" key="1">
    <citation type="submission" date="2014-06" db="EMBL/GenBank/DDBJ databases">
        <authorList>
            <person name="Ju J."/>
            <person name="Zhang J."/>
        </authorList>
    </citation>
    <scope>NUCLEOTIDE SEQUENCE [LARGE SCALE GENOMIC DNA]</scope>
    <source>
        <strain evidence="9">DmW_045</strain>
    </source>
</reference>
<proteinExistence type="inferred from homology"/>
<comment type="pathway">
    <text evidence="1">Cofactor biosynthesis; adenosylcobalamin biosynthesis.</text>
</comment>
<dbReference type="Gene3D" id="3.40.1010.10">
    <property type="entry name" value="Cobalt-precorrin-4 Transmethylase, Domain 1"/>
    <property type="match status" value="1"/>
</dbReference>
<dbReference type="InterPro" id="IPR014776">
    <property type="entry name" value="4pyrrole_Mease_sub2"/>
</dbReference>
<evidence type="ECO:0000256" key="5">
    <source>
        <dbReference type="ARBA" id="ARBA00022679"/>
    </source>
</evidence>
<name>A0A252A661_9PROT</name>
<dbReference type="SUPFAM" id="SSF53790">
    <property type="entry name" value="Tetrapyrrole methylase"/>
    <property type="match status" value="1"/>
</dbReference>
<gene>
    <name evidence="9" type="ORF">HK12_11890</name>
</gene>
<evidence type="ECO:0000256" key="7">
    <source>
        <dbReference type="PIRNR" id="PIRNR036427"/>
    </source>
</evidence>
<comment type="caution">
    <text evidence="9">The sequence shown here is derived from an EMBL/GenBank/DDBJ whole genome shotgun (WGS) entry which is preliminary data.</text>
</comment>
<evidence type="ECO:0000313" key="10">
    <source>
        <dbReference type="Proteomes" id="UP000194639"/>
    </source>
</evidence>
<dbReference type="UniPathway" id="UPA00148"/>
<dbReference type="EMBL" id="JOMO01000005">
    <property type="protein sequence ID" value="OUI85047.1"/>
    <property type="molecule type" value="Genomic_DNA"/>
</dbReference>
<dbReference type="GO" id="GO:0030788">
    <property type="term" value="F:precorrin-2 C20-methyltransferase activity"/>
    <property type="evidence" value="ECO:0007669"/>
    <property type="project" value="UniProtKB-EC"/>
</dbReference>
<dbReference type="GO" id="GO:0009236">
    <property type="term" value="P:cobalamin biosynthetic process"/>
    <property type="evidence" value="ECO:0007669"/>
    <property type="project" value="UniProtKB-UniRule"/>
</dbReference>
<accession>A0A252A661</accession>
<dbReference type="NCBIfam" id="NF004647">
    <property type="entry name" value="PRK05990.1"/>
    <property type="match status" value="1"/>
</dbReference>
<dbReference type="InterPro" id="IPR006364">
    <property type="entry name" value="CobI/CbiL/CobIJ_dom"/>
</dbReference>
<evidence type="ECO:0000256" key="1">
    <source>
        <dbReference type="ARBA" id="ARBA00004953"/>
    </source>
</evidence>
<dbReference type="EC" id="2.1.1.130" evidence="9"/>
<comment type="similarity">
    <text evidence="2 7">Belongs to the precorrin methyltransferase family.</text>
</comment>
<dbReference type="GO" id="GO:0032259">
    <property type="term" value="P:methylation"/>
    <property type="evidence" value="ECO:0007669"/>
    <property type="project" value="UniProtKB-KW"/>
</dbReference>
<dbReference type="InterPro" id="IPR014777">
    <property type="entry name" value="4pyrrole_Mease_sub1"/>
</dbReference>
<organism evidence="9 10">
    <name type="scientific">Acetobacter orientalis</name>
    <dbReference type="NCBI Taxonomy" id="146474"/>
    <lineage>
        <taxon>Bacteria</taxon>
        <taxon>Pseudomonadati</taxon>
        <taxon>Pseudomonadota</taxon>
        <taxon>Alphaproteobacteria</taxon>
        <taxon>Acetobacterales</taxon>
        <taxon>Acetobacteraceae</taxon>
        <taxon>Acetobacter</taxon>
    </lineage>
</organism>
<dbReference type="RefSeq" id="WP_086551649.1">
    <property type="nucleotide sequence ID" value="NZ_JOMO01000005.1"/>
</dbReference>
<keyword evidence="4 9" id="KW-0489">Methyltransferase</keyword>
<dbReference type="InterPro" id="IPR012382">
    <property type="entry name" value="CobI/CbiL"/>
</dbReference>
<dbReference type="AlphaFoldDB" id="A0A252A661"/>
<dbReference type="NCBIfam" id="TIGR01467">
    <property type="entry name" value="cobI_cbiL"/>
    <property type="match status" value="1"/>
</dbReference>
<keyword evidence="3" id="KW-0169">Cobalamin biosynthesis</keyword>
<evidence type="ECO:0000313" key="9">
    <source>
        <dbReference type="EMBL" id="OUI85047.1"/>
    </source>
</evidence>
<keyword evidence="6" id="KW-0949">S-adenosyl-L-methionine</keyword>
<dbReference type="PIRSF" id="PIRSF036427">
    <property type="entry name" value="Precrrn-2_mtase"/>
    <property type="match status" value="1"/>
</dbReference>
<evidence type="ECO:0000256" key="6">
    <source>
        <dbReference type="ARBA" id="ARBA00022691"/>
    </source>
</evidence>
<evidence type="ECO:0000256" key="3">
    <source>
        <dbReference type="ARBA" id="ARBA00022573"/>
    </source>
</evidence>
<dbReference type="CDD" id="cd11645">
    <property type="entry name" value="Precorrin_2_C20_MT"/>
    <property type="match status" value="1"/>
</dbReference>
<evidence type="ECO:0000256" key="2">
    <source>
        <dbReference type="ARBA" id="ARBA00005879"/>
    </source>
</evidence>
<dbReference type="PANTHER" id="PTHR43467">
    <property type="entry name" value="COBALT-PRECORRIN-2 C(20)-METHYLTRANSFERASE"/>
    <property type="match status" value="1"/>
</dbReference>
<dbReference type="InterPro" id="IPR000878">
    <property type="entry name" value="4pyrrol_Mease"/>
</dbReference>
<dbReference type="Gene3D" id="3.30.950.10">
    <property type="entry name" value="Methyltransferase, Cobalt-precorrin-4 Transmethylase, Domain 2"/>
    <property type="match status" value="1"/>
</dbReference>